<dbReference type="InterPro" id="IPR013783">
    <property type="entry name" value="Ig-like_fold"/>
</dbReference>
<dbReference type="EC" id="3.2.1.40" evidence="2"/>
<dbReference type="Gene3D" id="2.60.420.10">
    <property type="entry name" value="Maltose phosphorylase, domain 3"/>
    <property type="match status" value="1"/>
</dbReference>
<feature type="domain" description="Alpha-L-rhamnosidase concanavalin-like" evidence="5">
    <location>
        <begin position="365"/>
        <end position="471"/>
    </location>
</feature>
<dbReference type="PANTHER" id="PTHR33307:SF6">
    <property type="entry name" value="ALPHA-RHAMNOSIDASE (EUROFUNG)-RELATED"/>
    <property type="match status" value="1"/>
</dbReference>
<dbReference type="InterPro" id="IPR008928">
    <property type="entry name" value="6-hairpin_glycosidase_sf"/>
</dbReference>
<dbReference type="EMBL" id="BOOO01000013">
    <property type="protein sequence ID" value="GII29216.1"/>
    <property type="molecule type" value="Genomic_DNA"/>
</dbReference>
<evidence type="ECO:0000313" key="10">
    <source>
        <dbReference type="Proteomes" id="UP000650628"/>
    </source>
</evidence>
<dbReference type="PANTHER" id="PTHR33307">
    <property type="entry name" value="ALPHA-RHAMNOSIDASE (EUROFUNG)"/>
    <property type="match status" value="1"/>
</dbReference>
<dbReference type="InterPro" id="IPR035398">
    <property type="entry name" value="Bac_rhamnosid_C"/>
</dbReference>
<accession>A0A8J3TNL7</accession>
<evidence type="ECO:0000256" key="2">
    <source>
        <dbReference type="ARBA" id="ARBA00012652"/>
    </source>
</evidence>
<dbReference type="RefSeq" id="WP_203953200.1">
    <property type="nucleotide sequence ID" value="NZ_BOOO01000013.1"/>
</dbReference>
<dbReference type="InterPro" id="IPR016007">
    <property type="entry name" value="Alpha_rhamnosid"/>
</dbReference>
<evidence type="ECO:0000256" key="3">
    <source>
        <dbReference type="ARBA" id="ARBA00022801"/>
    </source>
</evidence>
<feature type="domain" description="Alpha-L-rhamnosidase C-terminal" evidence="8">
    <location>
        <begin position="810"/>
        <end position="880"/>
    </location>
</feature>
<organism evidence="9 10">
    <name type="scientific">Planotetraspora mira</name>
    <dbReference type="NCBI Taxonomy" id="58121"/>
    <lineage>
        <taxon>Bacteria</taxon>
        <taxon>Bacillati</taxon>
        <taxon>Actinomycetota</taxon>
        <taxon>Actinomycetes</taxon>
        <taxon>Streptosporangiales</taxon>
        <taxon>Streptosporangiaceae</taxon>
        <taxon>Planotetraspora</taxon>
    </lineage>
</organism>
<name>A0A8J3TNL7_9ACTN</name>
<reference evidence="9 10" key="1">
    <citation type="submission" date="2021-01" db="EMBL/GenBank/DDBJ databases">
        <title>Whole genome shotgun sequence of Planotetraspora mira NBRC 15435.</title>
        <authorList>
            <person name="Komaki H."/>
            <person name="Tamura T."/>
        </authorList>
    </citation>
    <scope>NUCLEOTIDE SEQUENCE [LARGE SCALE GENOMIC DNA]</scope>
    <source>
        <strain evidence="9 10">NBRC 15435</strain>
    </source>
</reference>
<keyword evidence="10" id="KW-1185">Reference proteome</keyword>
<evidence type="ECO:0000259" key="5">
    <source>
        <dbReference type="Pfam" id="PF05592"/>
    </source>
</evidence>
<sequence>MLGDVPGPGVPATGASVPGAPIPVPAVPDRPARLAPYGLRCEHRTEPMGLGAPAPLLSWRLASRQAGDDPVAYQVDVTDLTRPGTSVWSTGRVEDAASVGVRYAGPALRPRTRYGWHVTVWAQDGTRGSAESWFETGHDTWTASWITHDPSRVEPVDPPTRGEQALDDHGLLACPRLRHAFSAPVPARARLYVSARGLYEARLNGERVGDAELAPGWTDYRSRIQYQVYDVTALVRDGENVLAATVADGWWSGFVGFAPRRAGQHYGPFPEFVAELHLSYDDGSTRVVATGPAWRTARGPIRYADLLKGECHDARLETPGWDRPGFDDSAWLPATVAGDDHSSLVASRDEPVRAFERLAPRSVTRLAPGVHLVDFGQNIAGRVRLAVPALPEGRRVSVRHGETLEGPTPHGDPRIGDRLHIANLRTADATDVFISAGRAEVFEPRFTYHGFRYAEVTGLDELGDVHAVVLHSDIPWAGRFACSDPDITRLHANIGWGQRGNFVSVPTDCPQRDERLGWLADAQVFLPTACLNADVAAFFAKWLDDVSDAQSPEGGFSNVAPLLTGVADEGAPGWADAGVLVPWHLYRVYGDPAFLDVEAMARWVGFVHRNNPDLIWRHRVGPHFADWLSPGPPTPRPLIGTAYFQRSAALTARAARVVGRDGDADHLDALAAGIRQAFVKEFVDAGGRVAGDTQTGYLLALAFDLLPEEAVAPAADRLAELVAASGLQTGFLGVSLLCPVLSAHGHDDLAHALLGRTGPPSWLHQVRSGATTVWERWDGVGAPSMNSFNHYALGSVGEWLYSGVAGIGQAPTSTAYRELVVRPSPGDLDWAEASYESVRGTVGVRWERSPEGFRLDATIPPGATATVHLPGGTTRRVTSGDHSFTLVRGETA</sequence>
<dbReference type="GO" id="GO:0030596">
    <property type="term" value="F:alpha-L-rhamnosidase activity"/>
    <property type="evidence" value="ECO:0007669"/>
    <property type="project" value="UniProtKB-EC"/>
</dbReference>
<dbReference type="Gene3D" id="2.60.40.10">
    <property type="entry name" value="Immunoglobulins"/>
    <property type="match status" value="1"/>
</dbReference>
<dbReference type="Pfam" id="PF05592">
    <property type="entry name" value="Bac_rhamnosid"/>
    <property type="match status" value="1"/>
</dbReference>
<evidence type="ECO:0000259" key="6">
    <source>
        <dbReference type="Pfam" id="PF08531"/>
    </source>
</evidence>
<protein>
    <recommendedName>
        <fullName evidence="2">alpha-L-rhamnosidase</fullName>
        <ecNumber evidence="2">3.2.1.40</ecNumber>
    </recommendedName>
</protein>
<dbReference type="Pfam" id="PF08531">
    <property type="entry name" value="Bac_rhamnosid_N"/>
    <property type="match status" value="1"/>
</dbReference>
<dbReference type="Proteomes" id="UP000650628">
    <property type="component" value="Unassembled WGS sequence"/>
</dbReference>
<dbReference type="SUPFAM" id="SSF48208">
    <property type="entry name" value="Six-hairpin glycosidases"/>
    <property type="match status" value="1"/>
</dbReference>
<evidence type="ECO:0000259" key="7">
    <source>
        <dbReference type="Pfam" id="PF17389"/>
    </source>
</evidence>
<dbReference type="Pfam" id="PF17389">
    <property type="entry name" value="Bac_rhamnosid6H"/>
    <property type="match status" value="1"/>
</dbReference>
<feature type="domain" description="Bacterial alpha-L-rhamnosidase N-terminal" evidence="6">
    <location>
        <begin position="187"/>
        <end position="354"/>
    </location>
</feature>
<evidence type="ECO:0000313" key="9">
    <source>
        <dbReference type="EMBL" id="GII29216.1"/>
    </source>
</evidence>
<dbReference type="Gene3D" id="2.60.120.260">
    <property type="entry name" value="Galactose-binding domain-like"/>
    <property type="match status" value="2"/>
</dbReference>
<dbReference type="InterPro" id="IPR013737">
    <property type="entry name" value="Bac_rhamnosid_N"/>
</dbReference>
<evidence type="ECO:0000256" key="4">
    <source>
        <dbReference type="SAM" id="MobiDB-lite"/>
    </source>
</evidence>
<dbReference type="PIRSF" id="PIRSF010631">
    <property type="entry name" value="A-rhamnsds"/>
    <property type="match status" value="1"/>
</dbReference>
<dbReference type="Gene3D" id="1.50.10.10">
    <property type="match status" value="1"/>
</dbReference>
<dbReference type="GO" id="GO:0005975">
    <property type="term" value="P:carbohydrate metabolic process"/>
    <property type="evidence" value="ECO:0007669"/>
    <property type="project" value="InterPro"/>
</dbReference>
<evidence type="ECO:0000259" key="8">
    <source>
        <dbReference type="Pfam" id="PF17390"/>
    </source>
</evidence>
<proteinExistence type="predicted"/>
<dbReference type="InterPro" id="IPR008902">
    <property type="entry name" value="Rhamnosid_concanavalin"/>
</dbReference>
<dbReference type="InterPro" id="IPR035396">
    <property type="entry name" value="Bac_rhamnosid6H"/>
</dbReference>
<keyword evidence="3" id="KW-0378">Hydrolase</keyword>
<comment type="catalytic activity">
    <reaction evidence="1">
        <text>Hydrolysis of terminal non-reducing alpha-L-rhamnose residues in alpha-L-rhamnosides.</text>
        <dbReference type="EC" id="3.2.1.40"/>
    </reaction>
</comment>
<feature type="domain" description="Alpha-L-rhamnosidase six-hairpin glycosidase" evidence="7">
    <location>
        <begin position="477"/>
        <end position="804"/>
    </location>
</feature>
<evidence type="ECO:0000256" key="1">
    <source>
        <dbReference type="ARBA" id="ARBA00001445"/>
    </source>
</evidence>
<feature type="region of interest" description="Disordered" evidence="4">
    <location>
        <begin position="1"/>
        <end position="24"/>
    </location>
</feature>
<comment type="caution">
    <text evidence="9">The sequence shown here is derived from an EMBL/GenBank/DDBJ whole genome shotgun (WGS) entry which is preliminary data.</text>
</comment>
<dbReference type="Pfam" id="PF25788">
    <property type="entry name" value="Ig_Rha78A_N"/>
    <property type="match status" value="1"/>
</dbReference>
<dbReference type="Pfam" id="PF17390">
    <property type="entry name" value="Bac_rhamnosid_C"/>
    <property type="match status" value="1"/>
</dbReference>
<dbReference type="AlphaFoldDB" id="A0A8J3TNL7"/>
<gene>
    <name evidence="9" type="ORF">Pmi06nite_26580</name>
</gene>
<dbReference type="InterPro" id="IPR012341">
    <property type="entry name" value="6hp_glycosidase-like_sf"/>
</dbReference>